<dbReference type="InterPro" id="IPR006577">
    <property type="entry name" value="UAS"/>
</dbReference>
<evidence type="ECO:0000313" key="3">
    <source>
        <dbReference type="EMBL" id="EPE06845.1"/>
    </source>
</evidence>
<dbReference type="Gene3D" id="3.40.30.10">
    <property type="entry name" value="Glutaredoxin"/>
    <property type="match status" value="1"/>
</dbReference>
<dbReference type="PANTHER" id="PTHR23322">
    <property type="entry name" value="FAS-ASSOCIATED PROTEIN"/>
    <property type="match status" value="1"/>
</dbReference>
<dbReference type="CDD" id="cd01767">
    <property type="entry name" value="UBX"/>
    <property type="match status" value="1"/>
</dbReference>
<organism evidence="3 4">
    <name type="scientific">Ophiostoma piceae (strain UAMH 11346)</name>
    <name type="common">Sap stain fungus</name>
    <dbReference type="NCBI Taxonomy" id="1262450"/>
    <lineage>
        <taxon>Eukaryota</taxon>
        <taxon>Fungi</taxon>
        <taxon>Dikarya</taxon>
        <taxon>Ascomycota</taxon>
        <taxon>Pezizomycotina</taxon>
        <taxon>Sordariomycetes</taxon>
        <taxon>Sordariomycetidae</taxon>
        <taxon>Ophiostomatales</taxon>
        <taxon>Ophiostomataceae</taxon>
        <taxon>Ophiostoma</taxon>
    </lineage>
</organism>
<sequence>MDDLVAQLTGITGTSDHIARQLLEMANNDLGQAVVLFYDTDMAAVLARQAPSTSSTAPAASSTNTSRAARAPAHREDGDGVIHIDDSDDDNDVDFEDADDGLVDIDDYNSDDAMTDAADAHRGNGGNADDAAAVALRAQEEEDAAMAKRLQEEMYAEQPGGGAGGSGGAGGAGDASGGWQDEDDIRAPLGRTTETLVDPVYGGGIGGGIGGGYGFGGPSLYQRMRQQRGAAPNPFSQVWDNDVEVVSHPDDDDDMIEAENEAPGSSYSRLSTEPDITITSSIRRGRGAAAPAASTRGRGGAATSRAARLADLFRPPYDLMDHSIRSWDDARAIGKDEKKWILANIQDMSDFLCQALNRDIWKDEAIKQLVRENFVFLQYSKDDMAAESYIQFYMPGGQHENPDNFPHVGIVDPRTGEQVKVWSGRPFPTALEFHAQLAEFLDRYSLDSSKKNPVQRTKTTAVVKDVGRMTEDEMLEMALKNSLETGGGSGSGSGVDSGRGSVNGSRPALVDPDQLTGTPAPEGKGKEVADEAEAEEEASAFTHIAADRPHEEPPVGPTVTRIQFRNPGGRVIRRFNVDDPVERIYEWLKAAPLGDDKEGVEFELKPVPATPGRDLLEELGKTIEEAGLKQATVMIEYIE</sequence>
<feature type="compositionally biased region" description="Acidic residues" evidence="1">
    <location>
        <begin position="86"/>
        <end position="114"/>
    </location>
</feature>
<dbReference type="InterPro" id="IPR029071">
    <property type="entry name" value="Ubiquitin-like_domsf"/>
</dbReference>
<dbReference type="SUPFAM" id="SSF52833">
    <property type="entry name" value="Thioredoxin-like"/>
    <property type="match status" value="1"/>
</dbReference>
<feature type="compositionally biased region" description="Gly residues" evidence="1">
    <location>
        <begin position="159"/>
        <end position="176"/>
    </location>
</feature>
<dbReference type="EMBL" id="KE148152">
    <property type="protein sequence ID" value="EPE06845.1"/>
    <property type="molecule type" value="Genomic_DNA"/>
</dbReference>
<dbReference type="eggNOG" id="KOG1364">
    <property type="taxonomic scope" value="Eukaryota"/>
</dbReference>
<dbReference type="Gene3D" id="3.10.20.90">
    <property type="entry name" value="Phosphatidylinositol 3-kinase Catalytic Subunit, Chain A, domain 1"/>
    <property type="match status" value="1"/>
</dbReference>
<dbReference type="InterPro" id="IPR009060">
    <property type="entry name" value="UBA-like_sf"/>
</dbReference>
<dbReference type="CDD" id="cd02958">
    <property type="entry name" value="UAS"/>
    <property type="match status" value="1"/>
</dbReference>
<dbReference type="OrthoDB" id="270602at2759"/>
<feature type="compositionally biased region" description="Basic and acidic residues" evidence="1">
    <location>
        <begin position="73"/>
        <end position="85"/>
    </location>
</feature>
<protein>
    <submittedName>
        <fullName evidence="3">Ubx domain protein</fullName>
    </submittedName>
</protein>
<dbReference type="Pfam" id="PF14555">
    <property type="entry name" value="UBA_4"/>
    <property type="match status" value="1"/>
</dbReference>
<dbReference type="GO" id="GO:0043130">
    <property type="term" value="F:ubiquitin binding"/>
    <property type="evidence" value="ECO:0007669"/>
    <property type="project" value="TreeGrafter"/>
</dbReference>
<feature type="region of interest" description="Disordered" evidence="1">
    <location>
        <begin position="482"/>
        <end position="538"/>
    </location>
</feature>
<dbReference type="Pfam" id="PF00789">
    <property type="entry name" value="UBX"/>
    <property type="match status" value="1"/>
</dbReference>
<feature type="region of interest" description="Disordered" evidence="1">
    <location>
        <begin position="50"/>
        <end position="127"/>
    </location>
</feature>
<feature type="compositionally biased region" description="Gly residues" evidence="1">
    <location>
        <begin position="485"/>
        <end position="497"/>
    </location>
</feature>
<dbReference type="InterPro" id="IPR001012">
    <property type="entry name" value="UBX_dom"/>
</dbReference>
<feature type="domain" description="UBX" evidence="2">
    <location>
        <begin position="555"/>
        <end position="636"/>
    </location>
</feature>
<evidence type="ECO:0000313" key="4">
    <source>
        <dbReference type="Proteomes" id="UP000016923"/>
    </source>
</evidence>
<dbReference type="Proteomes" id="UP000016923">
    <property type="component" value="Unassembled WGS sequence"/>
</dbReference>
<dbReference type="InterPro" id="IPR036249">
    <property type="entry name" value="Thioredoxin-like_sf"/>
</dbReference>
<dbReference type="GO" id="GO:0005634">
    <property type="term" value="C:nucleus"/>
    <property type="evidence" value="ECO:0007669"/>
    <property type="project" value="TreeGrafter"/>
</dbReference>
<reference evidence="3 4" key="1">
    <citation type="journal article" date="2013" name="BMC Genomics">
        <title>The genome and transcriptome of the pine saprophyte Ophiostoma piceae, and a comparison with the bark beetle-associated pine pathogen Grosmannia clavigera.</title>
        <authorList>
            <person name="Haridas S."/>
            <person name="Wang Y."/>
            <person name="Lim L."/>
            <person name="Massoumi Alamouti S."/>
            <person name="Jackman S."/>
            <person name="Docking R."/>
            <person name="Robertson G."/>
            <person name="Birol I."/>
            <person name="Bohlmann J."/>
            <person name="Breuil C."/>
        </authorList>
    </citation>
    <scope>NUCLEOTIDE SEQUENCE [LARGE SCALE GENOMIC DNA]</scope>
    <source>
        <strain evidence="3 4">UAMH 11346</strain>
    </source>
</reference>
<dbReference type="PROSITE" id="PS50033">
    <property type="entry name" value="UBX"/>
    <property type="match status" value="1"/>
</dbReference>
<feature type="compositionally biased region" description="Low complexity" evidence="1">
    <location>
        <begin position="50"/>
        <end position="71"/>
    </location>
</feature>
<keyword evidence="4" id="KW-1185">Reference proteome</keyword>
<accession>S3D0S4</accession>
<dbReference type="HOGENOM" id="CLU_021255_2_0_1"/>
<dbReference type="OMA" id="PAIFDCQ"/>
<dbReference type="Gene3D" id="1.10.8.10">
    <property type="entry name" value="DNA helicase RuvA subunit, C-terminal domain"/>
    <property type="match status" value="1"/>
</dbReference>
<dbReference type="GO" id="GO:0043161">
    <property type="term" value="P:proteasome-mediated ubiquitin-dependent protein catabolic process"/>
    <property type="evidence" value="ECO:0007669"/>
    <property type="project" value="TreeGrafter"/>
</dbReference>
<dbReference type="STRING" id="1262450.S3D0S4"/>
<proteinExistence type="predicted"/>
<dbReference type="PANTHER" id="PTHR23322:SF6">
    <property type="entry name" value="UBX DOMAIN-CONTAINING PROTEIN 7"/>
    <property type="match status" value="1"/>
</dbReference>
<dbReference type="AlphaFoldDB" id="S3D0S4"/>
<dbReference type="VEuPathDB" id="FungiDB:F503_03272"/>
<dbReference type="SUPFAM" id="SSF46934">
    <property type="entry name" value="UBA-like"/>
    <property type="match status" value="1"/>
</dbReference>
<evidence type="ECO:0000259" key="2">
    <source>
        <dbReference type="PROSITE" id="PS50033"/>
    </source>
</evidence>
<dbReference type="SUPFAM" id="SSF54236">
    <property type="entry name" value="Ubiquitin-like"/>
    <property type="match status" value="1"/>
</dbReference>
<evidence type="ECO:0000256" key="1">
    <source>
        <dbReference type="SAM" id="MobiDB-lite"/>
    </source>
</evidence>
<dbReference type="InterPro" id="IPR050730">
    <property type="entry name" value="UBX_domain-protein"/>
</dbReference>
<name>S3D0S4_OPHP1</name>
<dbReference type="SMART" id="SM00594">
    <property type="entry name" value="UAS"/>
    <property type="match status" value="1"/>
</dbReference>
<feature type="region of interest" description="Disordered" evidence="1">
    <location>
        <begin position="157"/>
        <end position="185"/>
    </location>
</feature>
<gene>
    <name evidence="3" type="ORF">F503_03272</name>
</gene>
<dbReference type="Pfam" id="PF13899">
    <property type="entry name" value="Thioredoxin_7"/>
    <property type="match status" value="1"/>
</dbReference>